<comment type="caution">
    <text evidence="9">The sequence shown here is derived from an EMBL/GenBank/DDBJ whole genome shotgun (WGS) entry which is preliminary data.</text>
</comment>
<keyword evidence="3 7" id="KW-1003">Cell membrane</keyword>
<protein>
    <recommendedName>
        <fullName evidence="8">VTT domain-containing protein</fullName>
    </recommendedName>
</protein>
<dbReference type="PANTHER" id="PTHR30353">
    <property type="entry name" value="INNER MEMBRANE PROTEIN DEDA-RELATED"/>
    <property type="match status" value="1"/>
</dbReference>
<dbReference type="EMBL" id="AAVT01000008">
    <property type="protein sequence ID" value="EAW30376.1"/>
    <property type="molecule type" value="Genomic_DNA"/>
</dbReference>
<name>A0YFG2_9GAMM</name>
<proteinExistence type="inferred from homology"/>
<dbReference type="InterPro" id="IPR032816">
    <property type="entry name" value="VTT_dom"/>
</dbReference>
<evidence type="ECO:0000256" key="3">
    <source>
        <dbReference type="ARBA" id="ARBA00022475"/>
    </source>
</evidence>
<comment type="similarity">
    <text evidence="2 7">Belongs to the DedA family.</text>
</comment>
<keyword evidence="6 7" id="KW-0472">Membrane</keyword>
<gene>
    <name evidence="9" type="ORF">GP2143_09230</name>
</gene>
<evidence type="ECO:0000313" key="10">
    <source>
        <dbReference type="Proteomes" id="UP000004931"/>
    </source>
</evidence>
<organism evidence="9 10">
    <name type="scientific">marine gamma proteobacterium HTCC2143</name>
    <dbReference type="NCBI Taxonomy" id="247633"/>
    <lineage>
        <taxon>Bacteria</taxon>
        <taxon>Pseudomonadati</taxon>
        <taxon>Pseudomonadota</taxon>
        <taxon>Gammaproteobacteria</taxon>
        <taxon>Cellvibrionales</taxon>
        <taxon>Spongiibacteraceae</taxon>
        <taxon>BD1-7 clade</taxon>
    </lineage>
</organism>
<evidence type="ECO:0000256" key="6">
    <source>
        <dbReference type="ARBA" id="ARBA00023136"/>
    </source>
</evidence>
<dbReference type="AlphaFoldDB" id="A0YFG2"/>
<evidence type="ECO:0000256" key="1">
    <source>
        <dbReference type="ARBA" id="ARBA00004651"/>
    </source>
</evidence>
<dbReference type="eggNOG" id="COG0586">
    <property type="taxonomic scope" value="Bacteria"/>
</dbReference>
<evidence type="ECO:0000259" key="8">
    <source>
        <dbReference type="Pfam" id="PF09335"/>
    </source>
</evidence>
<comment type="caution">
    <text evidence="7">Lacks conserved residue(s) required for the propagation of feature annotation.</text>
</comment>
<dbReference type="Proteomes" id="UP000004931">
    <property type="component" value="Unassembled WGS sequence"/>
</dbReference>
<evidence type="ECO:0000256" key="2">
    <source>
        <dbReference type="ARBA" id="ARBA00010792"/>
    </source>
</evidence>
<evidence type="ECO:0000256" key="7">
    <source>
        <dbReference type="RuleBase" id="RU367016"/>
    </source>
</evidence>
<keyword evidence="5 7" id="KW-1133">Transmembrane helix</keyword>
<evidence type="ECO:0000256" key="5">
    <source>
        <dbReference type="ARBA" id="ARBA00022989"/>
    </source>
</evidence>
<feature type="transmembrane region" description="Helical" evidence="7">
    <location>
        <begin position="102"/>
        <end position="124"/>
    </location>
</feature>
<dbReference type="Pfam" id="PF09335">
    <property type="entry name" value="VTT_dom"/>
    <property type="match status" value="1"/>
</dbReference>
<dbReference type="GO" id="GO:0005886">
    <property type="term" value="C:plasma membrane"/>
    <property type="evidence" value="ECO:0007669"/>
    <property type="project" value="UniProtKB-SubCell"/>
</dbReference>
<dbReference type="InterPro" id="IPR032818">
    <property type="entry name" value="DedA-like"/>
</dbReference>
<feature type="domain" description="VTT" evidence="8">
    <location>
        <begin position="5"/>
        <end position="117"/>
    </location>
</feature>
<reference evidence="9 10" key="1">
    <citation type="journal article" date="2010" name="J. Bacteriol.">
        <title>Genome sequence of the oligotrophic marine Gammaproteobacterium HTCC2143, isolated from the Oregon Coast.</title>
        <authorList>
            <person name="Oh H.M."/>
            <person name="Kang I."/>
            <person name="Ferriera S."/>
            <person name="Giovannoni S.J."/>
            <person name="Cho J.C."/>
        </authorList>
    </citation>
    <scope>NUCLEOTIDE SEQUENCE [LARGE SCALE GENOMIC DNA]</scope>
    <source>
        <strain evidence="9 10">HTCC2143</strain>
    </source>
</reference>
<dbReference type="PANTHER" id="PTHR30353:SF15">
    <property type="entry name" value="INNER MEMBRANE PROTEIN YABI"/>
    <property type="match status" value="1"/>
</dbReference>
<keyword evidence="4 7" id="KW-0812">Transmembrane</keyword>
<evidence type="ECO:0000313" key="9">
    <source>
        <dbReference type="EMBL" id="EAW30376.1"/>
    </source>
</evidence>
<evidence type="ECO:0000256" key="4">
    <source>
        <dbReference type="ARBA" id="ARBA00022692"/>
    </source>
</evidence>
<dbReference type="STRING" id="247633.GP2143_09230"/>
<keyword evidence="10" id="KW-1185">Reference proteome</keyword>
<sequence>MFLLLVATGIYTSALAPIETIIILALFGAFLGDQAGFYLGRLLGPRFHHSRVAGRYQKSLDNAELMVRKHGSAVIFIGRFLPAIRSVIPAMLGLSGFDRIRYLLLDAVACLLWSAALGTIVLGLDMGFSFGPT</sequence>
<comment type="subcellular location">
    <subcellularLocation>
        <location evidence="1 7">Cell membrane</location>
        <topology evidence="1 7">Multi-pass membrane protein</topology>
    </subcellularLocation>
</comment>
<accession>A0YFG2</accession>